<evidence type="ECO:0000313" key="2">
    <source>
        <dbReference type="EMBL" id="MXV16551.1"/>
    </source>
</evidence>
<dbReference type="Pfam" id="PF12762">
    <property type="entry name" value="DDE_Tnp_IS1595"/>
    <property type="match status" value="1"/>
</dbReference>
<sequence>MQTALEELSKEEVIAAFRRLEQEKSEKKGKNFRLLHRCIMMFKAWLRGTHHSVSLLQAYINEYTWRFNRHSMKEGIFENLIR</sequence>
<proteinExistence type="predicted"/>
<evidence type="ECO:0000259" key="1">
    <source>
        <dbReference type="Pfam" id="PF12762"/>
    </source>
</evidence>
<gene>
    <name evidence="2" type="ORF">GS398_14690</name>
</gene>
<dbReference type="EMBL" id="WVHS01000003">
    <property type="protein sequence ID" value="MXV16551.1"/>
    <property type="molecule type" value="Genomic_DNA"/>
</dbReference>
<evidence type="ECO:0000313" key="3">
    <source>
        <dbReference type="Proteomes" id="UP000451233"/>
    </source>
</evidence>
<keyword evidence="3" id="KW-1185">Reference proteome</keyword>
<dbReference type="AlphaFoldDB" id="A0A7K1XZV8"/>
<dbReference type="InterPro" id="IPR024445">
    <property type="entry name" value="Tnp_ISXO2-like"/>
</dbReference>
<reference evidence="2 3" key="1">
    <citation type="submission" date="2019-11" db="EMBL/GenBank/DDBJ databases">
        <title>Pedobacter sp. HMF7056 Genome sequencing and assembly.</title>
        <authorList>
            <person name="Kang H."/>
            <person name="Kim H."/>
            <person name="Joh K."/>
        </authorList>
    </citation>
    <scope>NUCLEOTIDE SEQUENCE [LARGE SCALE GENOMIC DNA]</scope>
    <source>
        <strain evidence="2 3">HMF7056</strain>
    </source>
</reference>
<comment type="caution">
    <text evidence="2">The sequence shown here is derived from an EMBL/GenBank/DDBJ whole genome shotgun (WGS) entry which is preliminary data.</text>
</comment>
<name>A0A7K1XZV8_9SPHI</name>
<dbReference type="Proteomes" id="UP000451233">
    <property type="component" value="Unassembled WGS sequence"/>
</dbReference>
<protein>
    <recommendedName>
        <fullName evidence="1">ISXO2-like transposase domain-containing protein</fullName>
    </recommendedName>
</protein>
<accession>A0A7K1XZV8</accession>
<organism evidence="2 3">
    <name type="scientific">Hufsiella ginkgonis</name>
    <dbReference type="NCBI Taxonomy" id="2695274"/>
    <lineage>
        <taxon>Bacteria</taxon>
        <taxon>Pseudomonadati</taxon>
        <taxon>Bacteroidota</taxon>
        <taxon>Sphingobacteriia</taxon>
        <taxon>Sphingobacteriales</taxon>
        <taxon>Sphingobacteriaceae</taxon>
        <taxon>Hufsiella</taxon>
    </lineage>
</organism>
<feature type="domain" description="ISXO2-like transposase" evidence="1">
    <location>
        <begin position="22"/>
        <end position="68"/>
    </location>
</feature>